<name>A0AA96F789_9MICO</name>
<dbReference type="InterPro" id="IPR002018">
    <property type="entry name" value="CarbesteraseB"/>
</dbReference>
<evidence type="ECO:0000256" key="1">
    <source>
        <dbReference type="ARBA" id="ARBA00005964"/>
    </source>
</evidence>
<evidence type="ECO:0000256" key="2">
    <source>
        <dbReference type="ARBA" id="ARBA00022801"/>
    </source>
</evidence>
<proteinExistence type="inferred from homology"/>
<comment type="similarity">
    <text evidence="1 3">Belongs to the type-B carboxylesterase/lipase family.</text>
</comment>
<keyword evidence="2 3" id="KW-0378">Hydrolase</keyword>
<keyword evidence="6" id="KW-1185">Reference proteome</keyword>
<dbReference type="GO" id="GO:0016787">
    <property type="term" value="F:hydrolase activity"/>
    <property type="evidence" value="ECO:0007669"/>
    <property type="project" value="UniProtKB-KW"/>
</dbReference>
<organism evidence="5 6">
    <name type="scientific">Demequina capsici</name>
    <dbReference type="NCBI Taxonomy" id="3075620"/>
    <lineage>
        <taxon>Bacteria</taxon>
        <taxon>Bacillati</taxon>
        <taxon>Actinomycetota</taxon>
        <taxon>Actinomycetes</taxon>
        <taxon>Micrococcales</taxon>
        <taxon>Demequinaceae</taxon>
        <taxon>Demequina</taxon>
    </lineage>
</organism>
<evidence type="ECO:0000256" key="3">
    <source>
        <dbReference type="RuleBase" id="RU361235"/>
    </source>
</evidence>
<dbReference type="InterPro" id="IPR050309">
    <property type="entry name" value="Type-B_Carboxylest/Lipase"/>
</dbReference>
<dbReference type="Gene3D" id="3.40.50.1820">
    <property type="entry name" value="alpha/beta hydrolase"/>
    <property type="match status" value="1"/>
</dbReference>
<evidence type="ECO:0000313" key="6">
    <source>
        <dbReference type="Proteomes" id="UP001304125"/>
    </source>
</evidence>
<dbReference type="InterPro" id="IPR029058">
    <property type="entry name" value="AB_hydrolase_fold"/>
</dbReference>
<reference evidence="5 6" key="1">
    <citation type="submission" date="2023-09" db="EMBL/GenBank/DDBJ databases">
        <title>Demequina sp. a novel bacteria isolated from Capsicum annuum.</title>
        <authorList>
            <person name="Humaira Z."/>
            <person name="Lee J."/>
            <person name="Cho D."/>
        </authorList>
    </citation>
    <scope>NUCLEOTIDE SEQUENCE [LARGE SCALE GENOMIC DNA]</scope>
    <source>
        <strain evidence="5 6">OYTSA14</strain>
    </source>
</reference>
<protein>
    <recommendedName>
        <fullName evidence="3">Carboxylic ester hydrolase</fullName>
        <ecNumber evidence="3">3.1.1.-</ecNumber>
    </recommendedName>
</protein>
<evidence type="ECO:0000259" key="4">
    <source>
        <dbReference type="Pfam" id="PF00135"/>
    </source>
</evidence>
<dbReference type="Proteomes" id="UP001304125">
    <property type="component" value="Chromosome"/>
</dbReference>
<evidence type="ECO:0000313" key="5">
    <source>
        <dbReference type="EMBL" id="WNM25371.1"/>
    </source>
</evidence>
<dbReference type="AlphaFoldDB" id="A0AA96F789"/>
<dbReference type="RefSeq" id="WP_313500271.1">
    <property type="nucleotide sequence ID" value="NZ_CP134879.1"/>
</dbReference>
<dbReference type="EC" id="3.1.1.-" evidence="3"/>
<feature type="domain" description="Carboxylesterase type B" evidence="4">
    <location>
        <begin position="7"/>
        <end position="330"/>
    </location>
</feature>
<accession>A0AA96F789</accession>
<gene>
    <name evidence="5" type="ORF">RN606_04275</name>
</gene>
<dbReference type="PANTHER" id="PTHR11559">
    <property type="entry name" value="CARBOXYLESTERASE"/>
    <property type="match status" value="1"/>
</dbReference>
<dbReference type="InterPro" id="IPR019826">
    <property type="entry name" value="Carboxylesterase_B_AS"/>
</dbReference>
<sequence>MDERETPPVVLTPYGAVQGEWRGASAAFRGIPFAAAPVGDLRYAAPAAPAPWDGVRDATAPGPTPQRRPFGPVTTIPEPSFPGDSTLNVNVFTPAPGDDAAQLPVLVWIHGGGFFAGSPSSPWYDGRAFNRDGVVTVSISYRLGFDGFGFIDGAPLNRGMLDMVAALEWVRDSIGAFGGDPDRVTIAGQSAGGGAVLALLSMPSAAGLFHGAISAAGALSSIDVPTARRVSEAMARAAGVDGSLESWRSLSEDAVLDVQLALDVRSVLPTPSGLDGAVQAIFKEGQAVMPLAFGPIIDGSTLLSFADAVAAAGPDGVPAILSTNAHEFTFPSEGPPVGALEEAFVAAGLATEDAAPLLREISLIGQEAINGQLVTEGLFRVPLARQVAARTAAGAGGRTWLIDFRDRSPVTGFANHCHELPYAWDLLDADGVTQVLGDRPSAELARGLHAAWLGLIVEGRCAWAPVADAPAGALVANGDELRYAPDSYAFETAVAHAGRLEP</sequence>
<dbReference type="PROSITE" id="PS00122">
    <property type="entry name" value="CARBOXYLESTERASE_B_1"/>
    <property type="match status" value="1"/>
</dbReference>
<dbReference type="EMBL" id="CP134879">
    <property type="protein sequence ID" value="WNM25371.1"/>
    <property type="molecule type" value="Genomic_DNA"/>
</dbReference>
<dbReference type="SUPFAM" id="SSF53474">
    <property type="entry name" value="alpha/beta-Hydrolases"/>
    <property type="match status" value="1"/>
</dbReference>
<dbReference type="Pfam" id="PF00135">
    <property type="entry name" value="COesterase"/>
    <property type="match status" value="1"/>
</dbReference>